<dbReference type="RefSeq" id="WP_251595001.1">
    <property type="nucleotide sequence ID" value="NZ_JAMLJI010000004.1"/>
</dbReference>
<evidence type="ECO:0000313" key="3">
    <source>
        <dbReference type="Proteomes" id="UP001269375"/>
    </source>
</evidence>
<organism evidence="2 3">
    <name type="scientific">Larsenimonas suaedae</name>
    <dbReference type="NCBI Taxonomy" id="1851019"/>
    <lineage>
        <taxon>Bacteria</taxon>
        <taxon>Pseudomonadati</taxon>
        <taxon>Pseudomonadota</taxon>
        <taxon>Gammaproteobacteria</taxon>
        <taxon>Oceanospirillales</taxon>
        <taxon>Halomonadaceae</taxon>
        <taxon>Larsenimonas</taxon>
    </lineage>
</organism>
<proteinExistence type="predicted"/>
<accession>A0ABU1GYM1</accession>
<evidence type="ECO:0000313" key="2">
    <source>
        <dbReference type="EMBL" id="MDR5897143.1"/>
    </source>
</evidence>
<keyword evidence="1" id="KW-1133">Transmembrane helix</keyword>
<sequence>MSISTSIWVRRLFSGLVGLLALYCLLLDLSWGVWDASHGGIGYGMAGAANNAISNSAAQVFNLLHVTNSVNFLLAPIDLNYPFAAINLYALTAYVVGLAAALVWAGASKDSKELKEIDADIRRERLKKQRAGEEVTTFNKRPVYKTEMGSISWVGFQDWLWGPIIAPILVTVALKLWGVN</sequence>
<gene>
    <name evidence="2" type="ORF">QC825_13800</name>
</gene>
<keyword evidence="1" id="KW-0812">Transmembrane</keyword>
<dbReference type="EMBL" id="JARWAO010000008">
    <property type="protein sequence ID" value="MDR5897143.1"/>
    <property type="molecule type" value="Genomic_DNA"/>
</dbReference>
<evidence type="ECO:0000256" key="1">
    <source>
        <dbReference type="SAM" id="Phobius"/>
    </source>
</evidence>
<dbReference type="Proteomes" id="UP001269375">
    <property type="component" value="Unassembled WGS sequence"/>
</dbReference>
<protein>
    <submittedName>
        <fullName evidence="2">Uncharacterized protein</fullName>
    </submittedName>
</protein>
<reference evidence="2 3" key="1">
    <citation type="submission" date="2023-04" db="EMBL/GenBank/DDBJ databases">
        <title>A long-awaited taxogenomic arrangement of the family Halomonadaceae.</title>
        <authorList>
            <person name="De La Haba R."/>
            <person name="Chuvochina M."/>
            <person name="Wittouck S."/>
            <person name="Arahal D.R."/>
            <person name="Sanchez-Porro C."/>
            <person name="Hugenholtz P."/>
            <person name="Ventosa A."/>
        </authorList>
    </citation>
    <scope>NUCLEOTIDE SEQUENCE [LARGE SCALE GENOMIC DNA]</scope>
    <source>
        <strain evidence="2 3">DSM 22428</strain>
    </source>
</reference>
<feature type="transmembrane region" description="Helical" evidence="1">
    <location>
        <begin position="81"/>
        <end position="105"/>
    </location>
</feature>
<feature type="transmembrane region" description="Helical" evidence="1">
    <location>
        <begin position="12"/>
        <end position="34"/>
    </location>
</feature>
<keyword evidence="1" id="KW-0472">Membrane</keyword>
<name>A0ABU1GYM1_9GAMM</name>
<comment type="caution">
    <text evidence="2">The sequence shown here is derived from an EMBL/GenBank/DDBJ whole genome shotgun (WGS) entry which is preliminary data.</text>
</comment>
<keyword evidence="3" id="KW-1185">Reference proteome</keyword>